<dbReference type="Gene3D" id="1.25.40.10">
    <property type="entry name" value="Tetratricopeptide repeat domain"/>
    <property type="match status" value="2"/>
</dbReference>
<gene>
    <name evidence="1" type="ORF">QGN29_02760</name>
</gene>
<dbReference type="SUPFAM" id="SSF81901">
    <property type="entry name" value="HCP-like"/>
    <property type="match status" value="2"/>
</dbReference>
<dbReference type="SMART" id="SM00671">
    <property type="entry name" value="SEL1"/>
    <property type="match status" value="6"/>
</dbReference>
<accession>A0AA52EIT5</accession>
<evidence type="ECO:0000313" key="1">
    <source>
        <dbReference type="EMBL" id="WND03289.1"/>
    </source>
</evidence>
<evidence type="ECO:0000313" key="2">
    <source>
        <dbReference type="Proteomes" id="UP001268683"/>
    </source>
</evidence>
<dbReference type="InterPro" id="IPR006597">
    <property type="entry name" value="Sel1-like"/>
</dbReference>
<dbReference type="InterPro" id="IPR011048">
    <property type="entry name" value="Haem_d1_sf"/>
</dbReference>
<dbReference type="PANTHER" id="PTHR11102:SF160">
    <property type="entry name" value="ERAD-ASSOCIATED E3 UBIQUITIN-PROTEIN LIGASE COMPONENT HRD3"/>
    <property type="match status" value="1"/>
</dbReference>
<keyword evidence="2" id="KW-1185">Reference proteome</keyword>
<dbReference type="KEGG" id="tmk:QGN29_02760"/>
<dbReference type="SUPFAM" id="SSF51004">
    <property type="entry name" value="C-terminal (heme d1) domain of cytochrome cd1-nitrite reductase"/>
    <property type="match status" value="1"/>
</dbReference>
<dbReference type="EMBL" id="CP123872">
    <property type="protein sequence ID" value="WND03289.1"/>
    <property type="molecule type" value="Genomic_DNA"/>
</dbReference>
<dbReference type="PANTHER" id="PTHR11102">
    <property type="entry name" value="SEL-1-LIKE PROTEIN"/>
    <property type="match status" value="1"/>
</dbReference>
<sequence length="980" mass="111734">MSNYIGIQKIVLGITACLLIISPVWARDTAEKIVRPSSMGSGGDKTDINKIRSKLFKRLDKIKSKARTKARAKSELAEYYRLGIGVQRNKQKAFDLYNKAYKAGDPVAQYYMGEFYLYGLDFDNDGILDFKKDPEKGKALKKNAMKGIAKLAKKEDGEALYLMGMAHKSGRYGLKKDLKKARKYFDDGREEHYPKAQYQYGEFLLKEGRKKHPKACDQFARSAAVDFGPSINAIAYCLLNGRGRKQNRILANKWYQFGAQGQSIQSMVLLAERHARADDEQNYIIAADFYKKALQFTDKSDVKAWVYSSMAKNAYKKKKSLYYNYALGRNLENKSYINEVQNSRGKTDDGRDRSIGLEPGIYTRDYILDLAKKANSGHKGAAEYVKDFVVAGYIKSLENNQFRTLKDNLSKMGTHKNVGFQYLALDTDSQTLSLVHNFSHTHIRQEYISKWDVKTGELIHVEALNLSIDVMTISKNGQYYMTEERHDNFWEHQFIDVKHVLLKDTRTHKVIHKLSVSQKKHTSYDNARFLGSDKFLEIDYQVYDEFLEAFRRENRLFSVETGEVLSTDRGAIRRKISPDGQHIIRIIRVKDENSEGEVVHSKFPEWSDGEIISKDNMLRYGFFTPDSRYFVIFNDAYELKTGVMHKGHATAINTFIQPNHIPNTNLVMVRFKNYFSFYANTDDALIKVKDVPLDIKWKDTKQSEKISTDFGQVAFLGVREGGDTSEIYIQSIHLPTEEEVTKSIADYRISLKKDKEFQDVAEMYEVGFVDQALVRIKSIIDASPGDYKPALDLLKKRMEIDASAISQAMQYSITVALGMENDKGVGTAADQLYWYGLLANSAGHPQLADIAADWIEERKEKLTSTKGGVDRALQQIALLRSLALSKQGKTNEAYNLLFSEAAFKSEEQWAIRHIEWETDLFADIFAEPKKLAYILGKNAEDLPKLPKKRVKPSAFWTLDGRLISLGEDAVEKQDGGAVID</sequence>
<reference evidence="1" key="1">
    <citation type="submission" date="2023-04" db="EMBL/GenBank/DDBJ databases">
        <title>Complete genome sequence of Temperatibacter marinus.</title>
        <authorList>
            <person name="Rong J.-C."/>
            <person name="Yi M.-L."/>
            <person name="Zhao Q."/>
        </authorList>
    </citation>
    <scope>NUCLEOTIDE SEQUENCE</scope>
    <source>
        <strain evidence="1">NBRC 110045</strain>
    </source>
</reference>
<name>A0AA52EIT5_9PROT</name>
<dbReference type="AlphaFoldDB" id="A0AA52EIT5"/>
<organism evidence="1 2">
    <name type="scientific">Temperatibacter marinus</name>
    <dbReference type="NCBI Taxonomy" id="1456591"/>
    <lineage>
        <taxon>Bacteria</taxon>
        <taxon>Pseudomonadati</taxon>
        <taxon>Pseudomonadota</taxon>
        <taxon>Alphaproteobacteria</taxon>
        <taxon>Kordiimonadales</taxon>
        <taxon>Temperatibacteraceae</taxon>
        <taxon>Temperatibacter</taxon>
    </lineage>
</organism>
<dbReference type="InterPro" id="IPR011990">
    <property type="entry name" value="TPR-like_helical_dom_sf"/>
</dbReference>
<dbReference type="InterPro" id="IPR050767">
    <property type="entry name" value="Sel1_AlgK"/>
</dbReference>
<proteinExistence type="predicted"/>
<protein>
    <submittedName>
        <fullName evidence="1">Tetratricopeptide repeat protein</fullName>
    </submittedName>
</protein>
<dbReference type="RefSeq" id="WP_310799142.1">
    <property type="nucleotide sequence ID" value="NZ_CP123872.1"/>
</dbReference>
<dbReference type="Proteomes" id="UP001268683">
    <property type="component" value="Chromosome"/>
</dbReference>
<dbReference type="Pfam" id="PF08238">
    <property type="entry name" value="Sel1"/>
    <property type="match status" value="4"/>
</dbReference>